<dbReference type="InterPro" id="IPR011856">
    <property type="entry name" value="tRNA_endonuc-like_dom_sf"/>
</dbReference>
<dbReference type="RefSeq" id="WP_146654975.1">
    <property type="nucleotide sequence ID" value="NZ_CP012333.1"/>
</dbReference>
<dbReference type="AlphaFoldDB" id="A0A0K1QF01"/>
<dbReference type="REBASE" id="120861">
    <property type="entry name" value="Llu27648MrrP"/>
</dbReference>
<dbReference type="Gene3D" id="3.40.1350.10">
    <property type="match status" value="1"/>
</dbReference>
<evidence type="ECO:0000313" key="5">
    <source>
        <dbReference type="Proteomes" id="UP000064967"/>
    </source>
</evidence>
<dbReference type="STRING" id="1391654.AKJ09_11007"/>
<dbReference type="SUPFAM" id="SSF52980">
    <property type="entry name" value="Restriction endonuclease-like"/>
    <property type="match status" value="1"/>
</dbReference>
<dbReference type="Pfam" id="PF14338">
    <property type="entry name" value="Mrr_N"/>
    <property type="match status" value="1"/>
</dbReference>
<feature type="domain" description="Restriction endonuclease type IV Mrr" evidence="2">
    <location>
        <begin position="167"/>
        <end position="282"/>
    </location>
</feature>
<dbReference type="InterPro" id="IPR025745">
    <property type="entry name" value="Mrr-like_N_dom"/>
</dbReference>
<dbReference type="KEGG" id="llu:AKJ09_11007"/>
<dbReference type="GO" id="GO:0003677">
    <property type="term" value="F:DNA binding"/>
    <property type="evidence" value="ECO:0007669"/>
    <property type="project" value="InterPro"/>
</dbReference>
<organism evidence="4 5">
    <name type="scientific">Labilithrix luteola</name>
    <dbReference type="NCBI Taxonomy" id="1391654"/>
    <lineage>
        <taxon>Bacteria</taxon>
        <taxon>Pseudomonadati</taxon>
        <taxon>Myxococcota</taxon>
        <taxon>Polyangia</taxon>
        <taxon>Polyangiales</taxon>
        <taxon>Labilitrichaceae</taxon>
        <taxon>Labilithrix</taxon>
    </lineage>
</organism>
<dbReference type="GO" id="GO:0043590">
    <property type="term" value="C:bacterial nucleoid"/>
    <property type="evidence" value="ECO:0007669"/>
    <property type="project" value="TreeGrafter"/>
</dbReference>
<dbReference type="PANTHER" id="PTHR30015">
    <property type="entry name" value="MRR RESTRICTION SYSTEM PROTEIN"/>
    <property type="match status" value="1"/>
</dbReference>
<evidence type="ECO:0000259" key="2">
    <source>
        <dbReference type="Pfam" id="PF04471"/>
    </source>
</evidence>
<dbReference type="GO" id="GO:0015666">
    <property type="term" value="F:restriction endodeoxyribonuclease activity"/>
    <property type="evidence" value="ECO:0007669"/>
    <property type="project" value="TreeGrafter"/>
</dbReference>
<sequence length="307" mass="33260">MTVPTYDQFIAPLLHYLAQRPDGVRTADAHEAIANALGLTPDDRAQRVPSGVQPIYKNRNGWAHDRLKRAGLSTSPRQGFWRLTPDGQKYAAANRTLSDEELDRLSNVDRSLRLRPKKDATDDAASTPELGSTTSAKASPEERIEAALAELRDSVGRDLLENIGRAPPEFFEQLVLDLLHAMGYGTSRAALQRVGGSGDGGIDGIISLDRLGLEKVYVQAKRWKNTVGSPEVQGFMGALQLQAASKGVFITTSAFTRDAKEAAARARGSIVLVDGAQLSTLMMDHGVGVSHKALRVPKVDGDYFEDV</sequence>
<dbReference type="InterPro" id="IPR052906">
    <property type="entry name" value="Type_IV_Methyl-Rstrct_Enzyme"/>
</dbReference>
<dbReference type="Proteomes" id="UP000064967">
    <property type="component" value="Chromosome"/>
</dbReference>
<feature type="domain" description="Restriction system protein Mrr-like N-terminal" evidence="3">
    <location>
        <begin position="6"/>
        <end position="91"/>
    </location>
</feature>
<dbReference type="InterPro" id="IPR011335">
    <property type="entry name" value="Restrct_endonuc-II-like"/>
</dbReference>
<dbReference type="EMBL" id="CP012333">
    <property type="protein sequence ID" value="AKV04344.1"/>
    <property type="molecule type" value="Genomic_DNA"/>
</dbReference>
<accession>A0A0K1QF01</accession>
<proteinExistence type="predicted"/>
<feature type="region of interest" description="Disordered" evidence="1">
    <location>
        <begin position="113"/>
        <end position="141"/>
    </location>
</feature>
<dbReference type="OrthoDB" id="9781481at2"/>
<evidence type="ECO:0000313" key="4">
    <source>
        <dbReference type="EMBL" id="AKV04344.1"/>
    </source>
</evidence>
<name>A0A0K1QF01_9BACT</name>
<dbReference type="GO" id="GO:0009307">
    <property type="term" value="P:DNA restriction-modification system"/>
    <property type="evidence" value="ECO:0007669"/>
    <property type="project" value="InterPro"/>
</dbReference>
<evidence type="ECO:0000256" key="1">
    <source>
        <dbReference type="SAM" id="MobiDB-lite"/>
    </source>
</evidence>
<keyword evidence="5" id="KW-1185">Reference proteome</keyword>
<evidence type="ECO:0000259" key="3">
    <source>
        <dbReference type="Pfam" id="PF14338"/>
    </source>
</evidence>
<reference evidence="4 5" key="1">
    <citation type="submission" date="2015-08" db="EMBL/GenBank/DDBJ databases">
        <authorList>
            <person name="Babu N.S."/>
            <person name="Beckwith C.J."/>
            <person name="Beseler K.G."/>
            <person name="Brison A."/>
            <person name="Carone J.V."/>
            <person name="Caskin T.P."/>
            <person name="Diamond M."/>
            <person name="Durham M.E."/>
            <person name="Foxe J.M."/>
            <person name="Go M."/>
            <person name="Henderson B.A."/>
            <person name="Jones I.B."/>
            <person name="McGettigan J.A."/>
            <person name="Micheletti S.J."/>
            <person name="Nasrallah M.E."/>
            <person name="Ortiz D."/>
            <person name="Piller C.R."/>
            <person name="Privatt S.R."/>
            <person name="Schneider S.L."/>
            <person name="Sharp S."/>
            <person name="Smith T.C."/>
            <person name="Stanton J.D."/>
            <person name="Ullery H.E."/>
            <person name="Wilson R.J."/>
            <person name="Serrano M.G."/>
            <person name="Buck G."/>
            <person name="Lee V."/>
            <person name="Wang Y."/>
            <person name="Carvalho R."/>
            <person name="Voegtly L."/>
            <person name="Shi R."/>
            <person name="Duckworth R."/>
            <person name="Johnson A."/>
            <person name="Loviza R."/>
            <person name="Walstead R."/>
            <person name="Shah Z."/>
            <person name="Kiflezghi M."/>
            <person name="Wade K."/>
            <person name="Ball S.L."/>
            <person name="Bradley K.W."/>
            <person name="Asai D.J."/>
            <person name="Bowman C.A."/>
            <person name="Russell D.A."/>
            <person name="Pope W.H."/>
            <person name="Jacobs-Sera D."/>
            <person name="Hendrix R.W."/>
            <person name="Hatfull G.F."/>
        </authorList>
    </citation>
    <scope>NUCLEOTIDE SEQUENCE [LARGE SCALE GENOMIC DNA]</scope>
    <source>
        <strain evidence="4 5">DSM 27648</strain>
    </source>
</reference>
<gene>
    <name evidence="4" type="ORF">AKJ09_11007</name>
</gene>
<dbReference type="PATRIC" id="fig|1391654.3.peg.11162"/>
<dbReference type="Pfam" id="PF04471">
    <property type="entry name" value="Mrr_cat"/>
    <property type="match status" value="1"/>
</dbReference>
<dbReference type="PANTHER" id="PTHR30015:SF7">
    <property type="entry name" value="TYPE IV METHYL-DIRECTED RESTRICTION ENZYME ECOKMRR"/>
    <property type="match status" value="1"/>
</dbReference>
<protein>
    <submittedName>
        <fullName evidence="4">Mrr restriction system protein</fullName>
    </submittedName>
</protein>
<dbReference type="InterPro" id="IPR007560">
    <property type="entry name" value="Restrct_endonuc_IV_Mrr"/>
</dbReference>